<reference evidence="2 3" key="1">
    <citation type="submission" date="2018-01" db="EMBL/GenBank/DDBJ databases">
        <title>Whole genome sequencing of Histamine producing bacteria.</title>
        <authorList>
            <person name="Butler K."/>
        </authorList>
    </citation>
    <scope>NUCLEOTIDE SEQUENCE [LARGE SCALE GENOMIC DNA]</scope>
    <source>
        <strain evidence="2 3">DSM 24669</strain>
    </source>
</reference>
<keyword evidence="1" id="KW-0812">Transmembrane</keyword>
<feature type="transmembrane region" description="Helical" evidence="1">
    <location>
        <begin position="61"/>
        <end position="78"/>
    </location>
</feature>
<evidence type="ECO:0000256" key="1">
    <source>
        <dbReference type="SAM" id="Phobius"/>
    </source>
</evidence>
<name>A0A2T3NU01_9GAMM</name>
<organism evidence="2 3">
    <name type="scientific">Photobacterium swingsii</name>
    <dbReference type="NCBI Taxonomy" id="680026"/>
    <lineage>
        <taxon>Bacteria</taxon>
        <taxon>Pseudomonadati</taxon>
        <taxon>Pseudomonadota</taxon>
        <taxon>Gammaproteobacteria</taxon>
        <taxon>Vibrionales</taxon>
        <taxon>Vibrionaceae</taxon>
        <taxon>Photobacterium</taxon>
    </lineage>
</organism>
<keyword evidence="1" id="KW-1133">Transmembrane helix</keyword>
<evidence type="ECO:0000313" key="2">
    <source>
        <dbReference type="EMBL" id="PSW19701.1"/>
    </source>
</evidence>
<keyword evidence="3" id="KW-1185">Reference proteome</keyword>
<protein>
    <submittedName>
        <fullName evidence="2">Uncharacterized protein</fullName>
    </submittedName>
</protein>
<proteinExistence type="predicted"/>
<gene>
    <name evidence="2" type="ORF">C9I94_23110</name>
</gene>
<accession>A0A2T3NU01</accession>
<dbReference type="EMBL" id="PYLZ01000019">
    <property type="protein sequence ID" value="PSW19701.1"/>
    <property type="molecule type" value="Genomic_DNA"/>
</dbReference>
<comment type="caution">
    <text evidence="2">The sequence shown here is derived from an EMBL/GenBank/DDBJ whole genome shotgun (WGS) entry which is preliminary data.</text>
</comment>
<evidence type="ECO:0000313" key="3">
    <source>
        <dbReference type="Proteomes" id="UP000240481"/>
    </source>
</evidence>
<dbReference type="Proteomes" id="UP000240481">
    <property type="component" value="Unassembled WGS sequence"/>
</dbReference>
<dbReference type="AlphaFoldDB" id="A0A2T3NU01"/>
<keyword evidence="1" id="KW-0472">Membrane</keyword>
<feature type="transmembrane region" description="Helical" evidence="1">
    <location>
        <begin position="138"/>
        <end position="156"/>
    </location>
</feature>
<sequence>MKPNFFSYQLTDSYIDAFKINPNAQTIDKVLDSQFDEVESIQHRINWDATYPGPSSYIREYIAIGMFIMMYFLFGFFKDGGGNMIPSLDWMYFTSIVCSSIMAYATWSTFSGFIFHYRFNDNYIAVKRYKNEPEIHYKIARITGWVGSITCIILAIAFSPLIFIGAGGFALASFSLINMKREPYYQIVPYNSILYIQKINKENELELVIKEQVARCDNEYIYVYEMTSSVSLYLYDHEKMDEVINLINKKVGYDVEYYESEDDESSVNLYRKSRELGTPLNRVTINKDTLEMTRDVFTEEV</sequence>
<feature type="transmembrane region" description="Helical" evidence="1">
    <location>
        <begin position="90"/>
        <end position="117"/>
    </location>
</feature>